<sequence length="167" mass="19691">MYSYYKNTDRDGVIVLYELDQEYYCLRAICFTPSVILNSAIIDEQSNFFLPEGSFSESLEQLSITTKENFLNFWSKSISQYLEAWNRLKTKFQINQCIDSEIVCFYPQGVIVKFGENFYGLANYKDCESILGTDHIYPQQKIKLYVQNFDDENLWINFSVNIQHQLV</sequence>
<comment type="caution">
    <text evidence="1">The sequence shown here is derived from an EMBL/GenBank/DDBJ whole genome shotgun (WGS) entry which is preliminary data.</text>
</comment>
<dbReference type="SUPFAM" id="SSF50249">
    <property type="entry name" value="Nucleic acid-binding proteins"/>
    <property type="match status" value="1"/>
</dbReference>
<dbReference type="EMBL" id="BMDA01000004">
    <property type="protein sequence ID" value="GGH41524.1"/>
    <property type="molecule type" value="Genomic_DNA"/>
</dbReference>
<protein>
    <recommendedName>
        <fullName evidence="5">S1 motif domain-containing protein</fullName>
    </recommendedName>
</protein>
<dbReference type="EMBL" id="APSA01000004">
    <property type="protein sequence ID" value="ENX39816.1"/>
    <property type="molecule type" value="Genomic_DNA"/>
</dbReference>
<evidence type="ECO:0000313" key="4">
    <source>
        <dbReference type="Proteomes" id="UP000652691"/>
    </source>
</evidence>
<reference evidence="1 3" key="1">
    <citation type="submission" date="2013-02" db="EMBL/GenBank/DDBJ databases">
        <title>The Genome Sequence of Acinetobacter sp. NIPH 3623.</title>
        <authorList>
            <consortium name="The Broad Institute Genome Sequencing Platform"/>
            <consortium name="The Broad Institute Genome Sequencing Center for Infectious Disease"/>
            <person name="Cerqueira G."/>
            <person name="Feldgarden M."/>
            <person name="Courvalin P."/>
            <person name="Perichon B."/>
            <person name="Grillot-Courvalin C."/>
            <person name="Clermont D."/>
            <person name="Rocha E."/>
            <person name="Yoon E.-J."/>
            <person name="Nemec A."/>
            <person name="Walker B."/>
            <person name="Young S.K."/>
            <person name="Zeng Q."/>
            <person name="Gargeya S."/>
            <person name="Fitzgerald M."/>
            <person name="Haas B."/>
            <person name="Abouelleil A."/>
            <person name="Alvarado L."/>
            <person name="Arachchi H.M."/>
            <person name="Berlin A.M."/>
            <person name="Chapman S.B."/>
            <person name="Dewar J."/>
            <person name="Goldberg J."/>
            <person name="Griggs A."/>
            <person name="Gujja S."/>
            <person name="Hansen M."/>
            <person name="Howarth C."/>
            <person name="Imamovic A."/>
            <person name="Larimer J."/>
            <person name="McCowan C."/>
            <person name="Murphy C."/>
            <person name="Neiman D."/>
            <person name="Pearson M."/>
            <person name="Priest M."/>
            <person name="Roberts A."/>
            <person name="Saif S."/>
            <person name="Shea T."/>
            <person name="Sisk P."/>
            <person name="Sykes S."/>
            <person name="Wortman J."/>
            <person name="Nusbaum C."/>
            <person name="Birren B."/>
        </authorList>
    </citation>
    <scope>NUCLEOTIDE SEQUENCE [LARGE SCALE GENOMIC DNA]</scope>
    <source>
        <strain evidence="1 3">NIPH 3623</strain>
    </source>
</reference>
<dbReference type="Proteomes" id="UP000013200">
    <property type="component" value="Unassembled WGS sequence"/>
</dbReference>
<dbReference type="GeneID" id="80105477"/>
<evidence type="ECO:0008006" key="5">
    <source>
        <dbReference type="Google" id="ProtNLM"/>
    </source>
</evidence>
<evidence type="ECO:0000313" key="2">
    <source>
        <dbReference type="EMBL" id="GGH41524.1"/>
    </source>
</evidence>
<accession>N9RBP8</accession>
<evidence type="ECO:0000313" key="3">
    <source>
        <dbReference type="Proteomes" id="UP000013200"/>
    </source>
</evidence>
<dbReference type="HOGENOM" id="CLU_129768_0_0_6"/>
<reference evidence="2" key="3">
    <citation type="submission" date="2024-03" db="EMBL/GenBank/DDBJ databases">
        <authorList>
            <person name="Sun Q."/>
            <person name="Sedlacek I."/>
        </authorList>
    </citation>
    <scope>NUCLEOTIDE SEQUENCE</scope>
    <source>
        <strain evidence="2">CCM 8635</strain>
    </source>
</reference>
<gene>
    <name evidence="1" type="ORF">F888_01302</name>
    <name evidence="2" type="ORF">GCM10007354_28840</name>
</gene>
<organism evidence="1 3">
    <name type="scientific">Acinetobacter courvalinii</name>
    <dbReference type="NCBI Taxonomy" id="280147"/>
    <lineage>
        <taxon>Bacteria</taxon>
        <taxon>Pseudomonadati</taxon>
        <taxon>Pseudomonadota</taxon>
        <taxon>Gammaproteobacteria</taxon>
        <taxon>Moraxellales</taxon>
        <taxon>Moraxellaceae</taxon>
        <taxon>Acinetobacter</taxon>
    </lineage>
</organism>
<dbReference type="AlphaFoldDB" id="N9RBP8"/>
<dbReference type="STRING" id="1217698.F888_01302"/>
<keyword evidence="3" id="KW-1185">Reference proteome</keyword>
<dbReference type="InterPro" id="IPR012340">
    <property type="entry name" value="NA-bd_OB-fold"/>
</dbReference>
<proteinExistence type="predicted"/>
<reference evidence="2 4" key="2">
    <citation type="journal article" date="2014" name="Int. J. Syst. Evol. Microbiol.">
        <title>Complete genome sequence of Corynebacterium casei LMG S-19264T (=DSM 44701T), isolated from a smear-ripened cheese.</title>
        <authorList>
            <consortium name="US DOE Joint Genome Institute (JGI-PGF)"/>
            <person name="Walter F."/>
            <person name="Albersmeier A."/>
            <person name="Kalinowski J."/>
            <person name="Ruckert C."/>
        </authorList>
    </citation>
    <scope>NUCLEOTIDE SEQUENCE [LARGE SCALE GENOMIC DNA]</scope>
    <source>
        <strain evidence="2 4">CCM 8635</strain>
    </source>
</reference>
<dbReference type="Proteomes" id="UP000652691">
    <property type="component" value="Unassembled WGS sequence"/>
</dbReference>
<dbReference type="RefSeq" id="WP_005283755.1">
    <property type="nucleotide sequence ID" value="NZ_BMDA01000004.1"/>
</dbReference>
<evidence type="ECO:0000313" key="1">
    <source>
        <dbReference type="EMBL" id="ENX39816.1"/>
    </source>
</evidence>
<name>N9RBP8_9GAMM</name>